<accession>A0A512M6C2</accession>
<organism evidence="2 3">
    <name type="scientific">Brevifollis gellanilyticus</name>
    <dbReference type="NCBI Taxonomy" id="748831"/>
    <lineage>
        <taxon>Bacteria</taxon>
        <taxon>Pseudomonadati</taxon>
        <taxon>Verrucomicrobiota</taxon>
        <taxon>Verrucomicrobiia</taxon>
        <taxon>Verrucomicrobiales</taxon>
        <taxon>Verrucomicrobiaceae</taxon>
    </lineage>
</organism>
<keyword evidence="1" id="KW-0812">Transmembrane</keyword>
<dbReference type="EMBL" id="BKAG01000009">
    <property type="protein sequence ID" value="GEP42280.1"/>
    <property type="molecule type" value="Genomic_DNA"/>
</dbReference>
<reference evidence="2 3" key="1">
    <citation type="submission" date="2019-07" db="EMBL/GenBank/DDBJ databases">
        <title>Whole genome shotgun sequence of Brevifollis gellanilyticus NBRC 108608.</title>
        <authorList>
            <person name="Hosoyama A."/>
            <person name="Uohara A."/>
            <person name="Ohji S."/>
            <person name="Ichikawa N."/>
        </authorList>
    </citation>
    <scope>NUCLEOTIDE SEQUENCE [LARGE SCALE GENOMIC DNA]</scope>
    <source>
        <strain evidence="2 3">NBRC 108608</strain>
    </source>
</reference>
<dbReference type="SUPFAM" id="SSF54523">
    <property type="entry name" value="Pili subunits"/>
    <property type="match status" value="1"/>
</dbReference>
<comment type="caution">
    <text evidence="2">The sequence shown here is derived from an EMBL/GenBank/DDBJ whole genome shotgun (WGS) entry which is preliminary data.</text>
</comment>
<keyword evidence="3" id="KW-1185">Reference proteome</keyword>
<keyword evidence="1" id="KW-1133">Transmembrane helix</keyword>
<sequence length="216" mass="23516">MKNLRHLPIRLSKAAFTLIELCVGVGTVLLLVALTTPTLLDVLDANRMTQAADLVQGRLTEARGIAVTFASDVEVRIFRNSITPPVDGGSGQGIQVFRLREVDAAAEEGDAEEPLSIEFVPEGDEDPLPNSVGISTSDEFSSLWTLPERTLVTDQGERPYVAFRFRPDGSTDLAETTSWTLTLVRQPTADPTVLSKNFVALQLDPVTGHINSFRPE</sequence>
<dbReference type="InterPro" id="IPR045584">
    <property type="entry name" value="Pilin-like"/>
</dbReference>
<evidence type="ECO:0008006" key="4">
    <source>
        <dbReference type="Google" id="ProtNLM"/>
    </source>
</evidence>
<keyword evidence="1" id="KW-0472">Membrane</keyword>
<name>A0A512M6C2_9BACT</name>
<proteinExistence type="predicted"/>
<dbReference type="RefSeq" id="WP_170266667.1">
    <property type="nucleotide sequence ID" value="NZ_BKAG01000009.1"/>
</dbReference>
<evidence type="ECO:0000313" key="2">
    <source>
        <dbReference type="EMBL" id="GEP42280.1"/>
    </source>
</evidence>
<dbReference type="AlphaFoldDB" id="A0A512M6C2"/>
<evidence type="ECO:0000256" key="1">
    <source>
        <dbReference type="SAM" id="Phobius"/>
    </source>
</evidence>
<evidence type="ECO:0000313" key="3">
    <source>
        <dbReference type="Proteomes" id="UP000321577"/>
    </source>
</evidence>
<dbReference type="InterPro" id="IPR019836">
    <property type="entry name" value="Verru/Chthon_D"/>
</dbReference>
<feature type="transmembrane region" description="Helical" evidence="1">
    <location>
        <begin position="21"/>
        <end position="40"/>
    </location>
</feature>
<gene>
    <name evidence="2" type="ORF">BGE01nite_15710</name>
</gene>
<dbReference type="Proteomes" id="UP000321577">
    <property type="component" value="Unassembled WGS sequence"/>
</dbReference>
<protein>
    <recommendedName>
        <fullName evidence="4">Prepilin-type N-terminal cleavage/methylation domain-containing protein</fullName>
    </recommendedName>
</protein>
<dbReference type="NCBIfam" id="TIGR02596">
    <property type="entry name" value="Verru_Chthon cassette protein D"/>
    <property type="match status" value="1"/>
</dbReference>